<reference evidence="4" key="2">
    <citation type="journal article" date="2021" name="Sci. Rep.">
        <title>The distribution of antibiotic resistance genes in chicken gut microbiota commensals.</title>
        <authorList>
            <person name="Juricova H."/>
            <person name="Matiasovicova J."/>
            <person name="Kubasova T."/>
            <person name="Cejkova D."/>
            <person name="Rychlik I."/>
        </authorList>
    </citation>
    <scope>NUCLEOTIDE SEQUENCE</scope>
    <source>
        <strain evidence="4">An824</strain>
    </source>
</reference>
<dbReference type="CDD" id="cd00383">
    <property type="entry name" value="trans_reg_C"/>
    <property type="match status" value="1"/>
</dbReference>
<feature type="DNA-binding region" description="OmpR/PhoB-type" evidence="2">
    <location>
        <begin position="181"/>
        <end position="283"/>
    </location>
</feature>
<dbReference type="AlphaFoldDB" id="A0A938WQ67"/>
<dbReference type="Proteomes" id="UP000706891">
    <property type="component" value="Unassembled WGS sequence"/>
</dbReference>
<dbReference type="Gene3D" id="1.10.10.10">
    <property type="entry name" value="Winged helix-like DNA-binding domain superfamily/Winged helix DNA-binding domain"/>
    <property type="match status" value="1"/>
</dbReference>
<dbReference type="SUPFAM" id="SSF46894">
    <property type="entry name" value="C-terminal effector domain of the bipartite response regulators"/>
    <property type="match status" value="1"/>
</dbReference>
<protein>
    <submittedName>
        <fullName evidence="4">Winged helix-turn-helix transcriptional regulator</fullName>
    </submittedName>
</protein>
<dbReference type="SMART" id="SM00862">
    <property type="entry name" value="Trans_reg_C"/>
    <property type="match status" value="1"/>
</dbReference>
<gene>
    <name evidence="4" type="ORF">H6A34_04535</name>
</gene>
<dbReference type="GO" id="GO:0006355">
    <property type="term" value="P:regulation of DNA-templated transcription"/>
    <property type="evidence" value="ECO:0007669"/>
    <property type="project" value="InterPro"/>
</dbReference>
<evidence type="ECO:0000256" key="1">
    <source>
        <dbReference type="ARBA" id="ARBA00023125"/>
    </source>
</evidence>
<dbReference type="InterPro" id="IPR001867">
    <property type="entry name" value="OmpR/PhoB-type_DNA-bd"/>
</dbReference>
<dbReference type="InterPro" id="IPR016032">
    <property type="entry name" value="Sig_transdc_resp-reg_C-effctor"/>
</dbReference>
<comment type="caution">
    <text evidence="4">The sequence shown here is derived from an EMBL/GenBank/DDBJ whole genome shotgun (WGS) entry which is preliminary data.</text>
</comment>
<accession>A0A938WQ67</accession>
<keyword evidence="5" id="KW-1185">Reference proteome</keyword>
<dbReference type="Pfam" id="PF00486">
    <property type="entry name" value="Trans_reg_C"/>
    <property type="match status" value="1"/>
</dbReference>
<dbReference type="GO" id="GO:0000160">
    <property type="term" value="P:phosphorelay signal transduction system"/>
    <property type="evidence" value="ECO:0007669"/>
    <property type="project" value="InterPro"/>
</dbReference>
<feature type="domain" description="OmpR/PhoB-type" evidence="3">
    <location>
        <begin position="181"/>
        <end position="283"/>
    </location>
</feature>
<reference evidence="4" key="1">
    <citation type="submission" date="2020-08" db="EMBL/GenBank/DDBJ databases">
        <authorList>
            <person name="Cejkova D."/>
            <person name="Kubasova T."/>
            <person name="Jahodarova E."/>
            <person name="Rychlik I."/>
        </authorList>
    </citation>
    <scope>NUCLEOTIDE SEQUENCE</scope>
    <source>
        <strain evidence="4">An824</strain>
    </source>
</reference>
<evidence type="ECO:0000313" key="4">
    <source>
        <dbReference type="EMBL" id="MBM6673142.1"/>
    </source>
</evidence>
<dbReference type="PROSITE" id="PS51755">
    <property type="entry name" value="OMPR_PHOB"/>
    <property type="match status" value="1"/>
</dbReference>
<dbReference type="RefSeq" id="WP_205103747.1">
    <property type="nucleotide sequence ID" value="NZ_JACJJG010000014.1"/>
</dbReference>
<dbReference type="EMBL" id="JACJJG010000014">
    <property type="protein sequence ID" value="MBM6673142.1"/>
    <property type="molecule type" value="Genomic_DNA"/>
</dbReference>
<dbReference type="InterPro" id="IPR036388">
    <property type="entry name" value="WH-like_DNA-bd_sf"/>
</dbReference>
<sequence>MKAYFSIVVFVVLLASSVISGMGNYIDARGRIVSELNRALVRALAEKGNEWVTADTIRVCRELQSASATPVAMLLHDKYFSESLSIPELRDKSYISFAVLDDGRESTDVWHDAAGVSGDTVLMKSGLARNVNVAVAFRANADCSFATVFSLSDQKLPFTLCFMAVLWAMFTLRYKRTGRAVEVLNQGHCCVGNLRLDVASRTFYNMENEEVRFTPMQLELMEMFFKSEGHKLDKSEICQMLWPGKDDASETLYTLIRRLKRVVEQNTNLQIEGERGRAYRLIIKSGYSD</sequence>
<evidence type="ECO:0000313" key="5">
    <source>
        <dbReference type="Proteomes" id="UP000706891"/>
    </source>
</evidence>
<name>A0A938WQ67_9BACT</name>
<evidence type="ECO:0000259" key="3">
    <source>
        <dbReference type="PROSITE" id="PS51755"/>
    </source>
</evidence>
<dbReference type="GO" id="GO:0003677">
    <property type="term" value="F:DNA binding"/>
    <property type="evidence" value="ECO:0007669"/>
    <property type="project" value="UniProtKB-UniRule"/>
</dbReference>
<organism evidence="4 5">
    <name type="scientific">Marseilla massiliensis</name>
    <dbReference type="NCBI Taxonomy" id="1841864"/>
    <lineage>
        <taxon>Bacteria</taxon>
        <taxon>Pseudomonadati</taxon>
        <taxon>Bacteroidota</taxon>
        <taxon>Bacteroidia</taxon>
        <taxon>Bacteroidales</taxon>
        <taxon>Prevotellaceae</taxon>
        <taxon>Marseilla</taxon>
    </lineage>
</organism>
<proteinExistence type="predicted"/>
<evidence type="ECO:0000256" key="2">
    <source>
        <dbReference type="PROSITE-ProRule" id="PRU01091"/>
    </source>
</evidence>
<keyword evidence="1 2" id="KW-0238">DNA-binding</keyword>